<accession>A0A198G557</accession>
<reference evidence="8 9" key="1">
    <citation type="submission" date="2016-04" db="EMBL/GenBank/DDBJ databases">
        <title>ATOL: Assembling a taxonomically balanced genome-scale reconstruction of the evolutionary history of the Enterobacteriaceae.</title>
        <authorList>
            <person name="Plunkett G.III."/>
            <person name="Neeno-Eckwall E.C."/>
            <person name="Glasner J.D."/>
            <person name="Perna N.T."/>
        </authorList>
    </citation>
    <scope>NUCLEOTIDE SEQUENCE [LARGE SCALE GENOMIC DNA]</scope>
    <source>
        <strain evidence="8 9">ATCC 19692</strain>
    </source>
</reference>
<dbReference type="Gene3D" id="1.10.10.10">
    <property type="entry name" value="Winged helix-like DNA-binding domain superfamily/Winged helix DNA-binding domain"/>
    <property type="match status" value="3"/>
</dbReference>
<comment type="subcellular location">
    <subcellularLocation>
        <location evidence="1 5">Cytoplasm</location>
    </subcellularLocation>
</comment>
<evidence type="ECO:0000313" key="8">
    <source>
        <dbReference type="EMBL" id="OAT32497.1"/>
    </source>
</evidence>
<dbReference type="InterPro" id="IPR053925">
    <property type="entry name" value="RecX_HTH_3rd"/>
</dbReference>
<organism evidence="8 9">
    <name type="scientific">Proteus myxofaciens ATCC 19692</name>
    <dbReference type="NCBI Taxonomy" id="1354337"/>
    <lineage>
        <taxon>Bacteria</taxon>
        <taxon>Pseudomonadati</taxon>
        <taxon>Pseudomonadota</taxon>
        <taxon>Gammaproteobacteria</taxon>
        <taxon>Enterobacterales</taxon>
        <taxon>Morganellaceae</taxon>
        <taxon>Proteus</taxon>
    </lineage>
</organism>
<dbReference type="OrthoDB" id="7066780at2"/>
<dbReference type="HAMAP" id="MF_01114">
    <property type="entry name" value="RecX"/>
    <property type="match status" value="1"/>
</dbReference>
<dbReference type="GO" id="GO:0006282">
    <property type="term" value="P:regulation of DNA repair"/>
    <property type="evidence" value="ECO:0007669"/>
    <property type="project" value="UniProtKB-UniRule"/>
</dbReference>
<sequence>MTYQELYQYAIFMLSRRDYGAVELQRRLARRIRESDREKETTTEEEHLANVMTQLLESQYLDDNRTVHSFFRSYLNKSYGPLRIRQELRAKGFPSEIIDNVLEETEVDWAELCKEVKEKKFGTQKPKDYKEKAKQIRYLQYRGFTSEYMSALF</sequence>
<dbReference type="InterPro" id="IPR053924">
    <property type="entry name" value="RecX_HTH_2nd"/>
</dbReference>
<comment type="similarity">
    <text evidence="2 5">Belongs to the RecX family.</text>
</comment>
<dbReference type="PANTHER" id="PTHR33602:SF1">
    <property type="entry name" value="REGULATORY PROTEIN RECX FAMILY PROTEIN"/>
    <property type="match status" value="1"/>
</dbReference>
<evidence type="ECO:0000256" key="1">
    <source>
        <dbReference type="ARBA" id="ARBA00004496"/>
    </source>
</evidence>
<keyword evidence="4 5" id="KW-0963">Cytoplasm</keyword>
<dbReference type="PATRIC" id="fig|1354337.4.peg.1318"/>
<dbReference type="GO" id="GO:0005737">
    <property type="term" value="C:cytoplasm"/>
    <property type="evidence" value="ECO:0007669"/>
    <property type="project" value="UniProtKB-SubCell"/>
</dbReference>
<feature type="domain" description="RecX second three-helical" evidence="6">
    <location>
        <begin position="62"/>
        <end position="102"/>
    </location>
</feature>
<evidence type="ECO:0000259" key="6">
    <source>
        <dbReference type="Pfam" id="PF02631"/>
    </source>
</evidence>
<name>A0A198G557_9GAMM</name>
<gene>
    <name evidence="5" type="primary">recX</name>
    <name evidence="8" type="ORF">M983_1295</name>
</gene>
<evidence type="ECO:0000256" key="2">
    <source>
        <dbReference type="ARBA" id="ARBA00009695"/>
    </source>
</evidence>
<dbReference type="STRING" id="1354337.M983_1295"/>
<evidence type="ECO:0000256" key="3">
    <source>
        <dbReference type="ARBA" id="ARBA00018111"/>
    </source>
</evidence>
<evidence type="ECO:0000313" key="9">
    <source>
        <dbReference type="Proteomes" id="UP000094023"/>
    </source>
</evidence>
<comment type="caution">
    <text evidence="8">The sequence shown here is derived from an EMBL/GenBank/DDBJ whole genome shotgun (WGS) entry which is preliminary data.</text>
</comment>
<comment type="function">
    <text evidence="5">Modulates RecA activity.</text>
</comment>
<protein>
    <recommendedName>
        <fullName evidence="3 5">Regulatory protein RecX</fullName>
    </recommendedName>
</protein>
<dbReference type="Proteomes" id="UP000094023">
    <property type="component" value="Unassembled WGS sequence"/>
</dbReference>
<feature type="domain" description="RecX third three-helical" evidence="7">
    <location>
        <begin position="108"/>
        <end position="147"/>
    </location>
</feature>
<evidence type="ECO:0000256" key="5">
    <source>
        <dbReference type="HAMAP-Rule" id="MF_01114"/>
    </source>
</evidence>
<dbReference type="PANTHER" id="PTHR33602">
    <property type="entry name" value="REGULATORY PROTEIN RECX FAMILY PROTEIN"/>
    <property type="match status" value="1"/>
</dbReference>
<dbReference type="AlphaFoldDB" id="A0A198G557"/>
<dbReference type="InterPro" id="IPR003783">
    <property type="entry name" value="Regulatory_RecX"/>
</dbReference>
<dbReference type="EMBL" id="LXEN01000057">
    <property type="protein sequence ID" value="OAT32497.1"/>
    <property type="molecule type" value="Genomic_DNA"/>
</dbReference>
<dbReference type="Pfam" id="PF02631">
    <property type="entry name" value="RecX_HTH2"/>
    <property type="match status" value="1"/>
</dbReference>
<proteinExistence type="inferred from homology"/>
<dbReference type="InterPro" id="IPR036388">
    <property type="entry name" value="WH-like_DNA-bd_sf"/>
</dbReference>
<evidence type="ECO:0000259" key="7">
    <source>
        <dbReference type="Pfam" id="PF21981"/>
    </source>
</evidence>
<evidence type="ECO:0000256" key="4">
    <source>
        <dbReference type="ARBA" id="ARBA00022490"/>
    </source>
</evidence>
<dbReference type="Pfam" id="PF21981">
    <property type="entry name" value="RecX_HTH3"/>
    <property type="match status" value="1"/>
</dbReference>
<dbReference type="RefSeq" id="WP_066748867.1">
    <property type="nucleotide sequence ID" value="NZ_LXEN01000057.1"/>
</dbReference>
<keyword evidence="9" id="KW-1185">Reference proteome</keyword>